<dbReference type="Proteomes" id="UP001500603">
    <property type="component" value="Unassembled WGS sequence"/>
</dbReference>
<proteinExistence type="predicted"/>
<dbReference type="SUPFAM" id="SSF47413">
    <property type="entry name" value="lambda repressor-like DNA-binding domains"/>
    <property type="match status" value="1"/>
</dbReference>
<evidence type="ECO:0000313" key="3">
    <source>
        <dbReference type="Proteomes" id="UP001500603"/>
    </source>
</evidence>
<dbReference type="InterPro" id="IPR043917">
    <property type="entry name" value="DUF5753"/>
</dbReference>
<dbReference type="Pfam" id="PF19054">
    <property type="entry name" value="DUF5753"/>
    <property type="match status" value="1"/>
</dbReference>
<sequence>MPHDVSRASLPRRQLGRFIRRQREENTTLPQSQVAAAMQWSHSRYSRLERGEPGKVLDRDLVELGSILDIEDDQVAVMIELARQVAEKTWYNSYNDLIRSNFDVYMRLETEAHSMQIFRPDVVPGLFQTSDYSRTLDRIFFPTESAEEQDRRAELKLRRQRNITRKRNPLTADLVLHESVLHTRVGNDAIMSAQLRRLADLSTQPNLTVQILPFKAGFPTGTPVGPFFVLDFEPGMNTTTSSSLVYTETYTGAIYLEEEADLSLFRKAMAEIQCAALDHTASRNLIRQVARKDPHQ</sequence>
<comment type="caution">
    <text evidence="2">The sequence shown here is derived from an EMBL/GenBank/DDBJ whole genome shotgun (WGS) entry which is preliminary data.</text>
</comment>
<dbReference type="EMBL" id="BAABJM010000006">
    <property type="protein sequence ID" value="GAA5064876.1"/>
    <property type="molecule type" value="Genomic_DNA"/>
</dbReference>
<keyword evidence="3" id="KW-1185">Reference proteome</keyword>
<gene>
    <name evidence="2" type="ORF">GCM10023318_51270</name>
</gene>
<dbReference type="InterPro" id="IPR001387">
    <property type="entry name" value="Cro/C1-type_HTH"/>
</dbReference>
<dbReference type="PROSITE" id="PS50943">
    <property type="entry name" value="HTH_CROC1"/>
    <property type="match status" value="1"/>
</dbReference>
<dbReference type="InterPro" id="IPR010982">
    <property type="entry name" value="Lambda_DNA-bd_dom_sf"/>
</dbReference>
<accession>A0ABP9KSG1</accession>
<feature type="domain" description="HTH cro/C1-type" evidence="1">
    <location>
        <begin position="19"/>
        <end position="75"/>
    </location>
</feature>
<protein>
    <submittedName>
        <fullName evidence="2">Helix-turn-helix transcriptional regulator</fullName>
    </submittedName>
</protein>
<organism evidence="2 3">
    <name type="scientific">Nocardia callitridis</name>
    <dbReference type="NCBI Taxonomy" id="648753"/>
    <lineage>
        <taxon>Bacteria</taxon>
        <taxon>Bacillati</taxon>
        <taxon>Actinomycetota</taxon>
        <taxon>Actinomycetes</taxon>
        <taxon>Mycobacteriales</taxon>
        <taxon>Nocardiaceae</taxon>
        <taxon>Nocardia</taxon>
    </lineage>
</organism>
<dbReference type="Gene3D" id="1.10.260.40">
    <property type="entry name" value="lambda repressor-like DNA-binding domains"/>
    <property type="match status" value="1"/>
</dbReference>
<dbReference type="RefSeq" id="WP_345498515.1">
    <property type="nucleotide sequence ID" value="NZ_BAABJM010000006.1"/>
</dbReference>
<evidence type="ECO:0000313" key="2">
    <source>
        <dbReference type="EMBL" id="GAA5064876.1"/>
    </source>
</evidence>
<evidence type="ECO:0000259" key="1">
    <source>
        <dbReference type="PROSITE" id="PS50943"/>
    </source>
</evidence>
<reference evidence="3" key="1">
    <citation type="journal article" date="2019" name="Int. J. Syst. Evol. Microbiol.">
        <title>The Global Catalogue of Microorganisms (GCM) 10K type strain sequencing project: providing services to taxonomists for standard genome sequencing and annotation.</title>
        <authorList>
            <consortium name="The Broad Institute Genomics Platform"/>
            <consortium name="The Broad Institute Genome Sequencing Center for Infectious Disease"/>
            <person name="Wu L."/>
            <person name="Ma J."/>
        </authorList>
    </citation>
    <scope>NUCLEOTIDE SEQUENCE [LARGE SCALE GENOMIC DNA]</scope>
    <source>
        <strain evidence="3">JCM 18298</strain>
    </source>
</reference>
<name>A0ABP9KSG1_9NOCA</name>
<dbReference type="Pfam" id="PF13560">
    <property type="entry name" value="HTH_31"/>
    <property type="match status" value="1"/>
</dbReference>